<dbReference type="OrthoDB" id="2278533at2759"/>
<dbReference type="eggNOG" id="ENOG502TI1D">
    <property type="taxonomic scope" value="Eukaryota"/>
</dbReference>
<evidence type="ECO:0000313" key="2">
    <source>
        <dbReference type="Proteomes" id="UP000014254"/>
    </source>
</evidence>
<name>S2IUP1_MUCC1</name>
<reference evidence="2" key="1">
    <citation type="submission" date="2013-05" db="EMBL/GenBank/DDBJ databases">
        <title>The Genome sequence of Mucor circinelloides f. circinelloides 1006PhL.</title>
        <authorList>
            <consortium name="The Broad Institute Genomics Platform"/>
            <person name="Cuomo C."/>
            <person name="Earl A."/>
            <person name="Findley K."/>
            <person name="Lee S.C."/>
            <person name="Walker B."/>
            <person name="Young S."/>
            <person name="Zeng Q."/>
            <person name="Gargeya S."/>
            <person name="Fitzgerald M."/>
            <person name="Haas B."/>
            <person name="Abouelleil A."/>
            <person name="Allen A.W."/>
            <person name="Alvarado L."/>
            <person name="Arachchi H.M."/>
            <person name="Berlin A.M."/>
            <person name="Chapman S.B."/>
            <person name="Gainer-Dewar J."/>
            <person name="Goldberg J."/>
            <person name="Griggs A."/>
            <person name="Gujja S."/>
            <person name="Hansen M."/>
            <person name="Howarth C."/>
            <person name="Imamovic A."/>
            <person name="Ireland A."/>
            <person name="Larimer J."/>
            <person name="McCowan C."/>
            <person name="Murphy C."/>
            <person name="Pearson M."/>
            <person name="Poon T.W."/>
            <person name="Priest M."/>
            <person name="Roberts A."/>
            <person name="Saif S."/>
            <person name="Shea T."/>
            <person name="Sisk P."/>
            <person name="Sykes S."/>
            <person name="Wortman J."/>
            <person name="Nusbaum C."/>
            <person name="Birren B."/>
        </authorList>
    </citation>
    <scope>NUCLEOTIDE SEQUENCE [LARGE SCALE GENOMIC DNA]</scope>
    <source>
        <strain evidence="2">1006PhL</strain>
    </source>
</reference>
<dbReference type="OMA" id="NNCARLA"/>
<accession>S2IUP1</accession>
<keyword evidence="2" id="KW-1185">Reference proteome</keyword>
<dbReference type="InParanoid" id="S2IUP1"/>
<proteinExistence type="predicted"/>
<evidence type="ECO:0000313" key="1">
    <source>
        <dbReference type="EMBL" id="EPB80999.1"/>
    </source>
</evidence>
<dbReference type="VEuPathDB" id="FungiDB:HMPREF1544_12313"/>
<gene>
    <name evidence="1" type="ORF">HMPREF1544_12313</name>
</gene>
<protein>
    <submittedName>
        <fullName evidence="1">Uncharacterized protein</fullName>
    </submittedName>
</protein>
<dbReference type="AlphaFoldDB" id="S2IUP1"/>
<dbReference type="Proteomes" id="UP000014254">
    <property type="component" value="Unassembled WGS sequence"/>
</dbReference>
<sequence length="271" mass="30715">MYAGLDKSKMWKLSSGTLVEEQMMKLAITKDHEHLCHSLLMDVRDSCWKEYFSSAEIDEIRRYEAIELPDLPVDVKAYMDELTATPRSELFEKVNQAFHPANTDKYWIQDTYNNCARLAQSGFYPLNDVTEQGLGRRIWSCVDKCFDFSRIRCLTGEKCSKASADAANSVRSPSDFSRQQTGRKMDYLFKTKDSYKEIGCGECALVGGVNTTKKFQDAGFKMPKVMRDMLAKIVSRSPAVVHKLPICGLYIAAETLTLYYTGFSLGLCDSI</sequence>
<organism evidence="1 2">
    <name type="scientific">Mucor circinelloides f. circinelloides (strain 1006PhL)</name>
    <name type="common">Mucormycosis agent</name>
    <name type="synonym">Calyptromyces circinelloides</name>
    <dbReference type="NCBI Taxonomy" id="1220926"/>
    <lineage>
        <taxon>Eukaryota</taxon>
        <taxon>Fungi</taxon>
        <taxon>Fungi incertae sedis</taxon>
        <taxon>Mucoromycota</taxon>
        <taxon>Mucoromycotina</taxon>
        <taxon>Mucoromycetes</taxon>
        <taxon>Mucorales</taxon>
        <taxon>Mucorineae</taxon>
        <taxon>Mucoraceae</taxon>
        <taxon>Mucor</taxon>
    </lineage>
</organism>
<dbReference type="EMBL" id="KE124235">
    <property type="protein sequence ID" value="EPB80999.1"/>
    <property type="molecule type" value="Genomic_DNA"/>
</dbReference>